<protein>
    <submittedName>
        <fullName evidence="1">Uncharacterized protein</fullName>
    </submittedName>
</protein>
<comment type="caution">
    <text evidence="1">The sequence shown here is derived from an EMBL/GenBank/DDBJ whole genome shotgun (WGS) entry which is preliminary data.</text>
</comment>
<evidence type="ECO:0000313" key="1">
    <source>
        <dbReference type="EMBL" id="HIS93488.1"/>
    </source>
</evidence>
<name>A0A9D1G2C2_9FIRM</name>
<dbReference type="Proteomes" id="UP000824140">
    <property type="component" value="Unassembled WGS sequence"/>
</dbReference>
<evidence type="ECO:0000313" key="2">
    <source>
        <dbReference type="Proteomes" id="UP000824140"/>
    </source>
</evidence>
<sequence length="96" mass="11533">MARIWMKTIKNHKIVENRTAPCEFETAPQVLGELLREADIARPLWLDKHLKEWARFQRTAFLPEHFVEDVRFDRLEIEFLPDDGKTRRSQDPRNAF</sequence>
<accession>A0A9D1G2C2</accession>
<dbReference type="EMBL" id="DVJN01000206">
    <property type="protein sequence ID" value="HIS93488.1"/>
    <property type="molecule type" value="Genomic_DNA"/>
</dbReference>
<reference evidence="1" key="2">
    <citation type="journal article" date="2021" name="PeerJ">
        <title>Extensive microbial diversity within the chicken gut microbiome revealed by metagenomics and culture.</title>
        <authorList>
            <person name="Gilroy R."/>
            <person name="Ravi A."/>
            <person name="Getino M."/>
            <person name="Pursley I."/>
            <person name="Horton D.L."/>
            <person name="Alikhan N.F."/>
            <person name="Baker D."/>
            <person name="Gharbi K."/>
            <person name="Hall N."/>
            <person name="Watson M."/>
            <person name="Adriaenssens E.M."/>
            <person name="Foster-Nyarko E."/>
            <person name="Jarju S."/>
            <person name="Secka A."/>
            <person name="Antonio M."/>
            <person name="Oren A."/>
            <person name="Chaudhuri R.R."/>
            <person name="La Ragione R."/>
            <person name="Hildebrand F."/>
            <person name="Pallen M.J."/>
        </authorList>
    </citation>
    <scope>NUCLEOTIDE SEQUENCE</scope>
    <source>
        <strain evidence="1">13766</strain>
    </source>
</reference>
<reference evidence="1" key="1">
    <citation type="submission" date="2020-10" db="EMBL/GenBank/DDBJ databases">
        <authorList>
            <person name="Gilroy R."/>
        </authorList>
    </citation>
    <scope>NUCLEOTIDE SEQUENCE</scope>
    <source>
        <strain evidence="1">13766</strain>
    </source>
</reference>
<proteinExistence type="predicted"/>
<gene>
    <name evidence="1" type="ORF">IAA84_10765</name>
</gene>
<organism evidence="1 2">
    <name type="scientific">Candidatus Alectryocaccomicrobium excrementavium</name>
    <dbReference type="NCBI Taxonomy" id="2840668"/>
    <lineage>
        <taxon>Bacteria</taxon>
        <taxon>Bacillati</taxon>
        <taxon>Bacillota</taxon>
        <taxon>Clostridia</taxon>
        <taxon>Candidatus Alectryocaccomicrobium</taxon>
    </lineage>
</organism>
<dbReference type="AlphaFoldDB" id="A0A9D1G2C2"/>